<evidence type="ECO:0000256" key="1">
    <source>
        <dbReference type="ARBA" id="ARBA00004141"/>
    </source>
</evidence>
<organism evidence="7 8">
    <name type="scientific">Mizuhopecten yessoensis</name>
    <name type="common">Japanese scallop</name>
    <name type="synonym">Patinopecten yessoensis</name>
    <dbReference type="NCBI Taxonomy" id="6573"/>
    <lineage>
        <taxon>Eukaryota</taxon>
        <taxon>Metazoa</taxon>
        <taxon>Spiralia</taxon>
        <taxon>Lophotrochozoa</taxon>
        <taxon>Mollusca</taxon>
        <taxon>Bivalvia</taxon>
        <taxon>Autobranchia</taxon>
        <taxon>Pteriomorphia</taxon>
        <taxon>Pectinida</taxon>
        <taxon>Pectinoidea</taxon>
        <taxon>Pectinidae</taxon>
        <taxon>Mizuhopecten</taxon>
    </lineage>
</organism>
<evidence type="ECO:0000256" key="2">
    <source>
        <dbReference type="ARBA" id="ARBA00022692"/>
    </source>
</evidence>
<dbReference type="EMBL" id="NEDP02004556">
    <property type="protein sequence ID" value="OWF45174.1"/>
    <property type="molecule type" value="Genomic_DNA"/>
</dbReference>
<dbReference type="Proteomes" id="UP000242188">
    <property type="component" value="Unassembled WGS sequence"/>
</dbReference>
<comment type="caution">
    <text evidence="7">The sequence shown here is derived from an EMBL/GenBank/DDBJ whole genome shotgun (WGS) entry which is preliminary data.</text>
</comment>
<dbReference type="InterPro" id="IPR010432">
    <property type="entry name" value="RDD"/>
</dbReference>
<dbReference type="OrthoDB" id="10061042at2759"/>
<dbReference type="STRING" id="6573.A0A210Q8W9"/>
<keyword evidence="8" id="KW-1185">Reference proteome</keyword>
<keyword evidence="2" id="KW-0812">Transmembrane</keyword>
<gene>
    <name evidence="7" type="ORF">KP79_PYT23620</name>
</gene>
<evidence type="ECO:0000313" key="8">
    <source>
        <dbReference type="Proteomes" id="UP000242188"/>
    </source>
</evidence>
<accession>A0A210Q8W9</accession>
<keyword evidence="3" id="KW-1133">Transmembrane helix</keyword>
<dbReference type="Pfam" id="PF06271">
    <property type="entry name" value="RDD"/>
    <property type="match status" value="1"/>
</dbReference>
<feature type="region of interest" description="Disordered" evidence="5">
    <location>
        <begin position="114"/>
        <end position="137"/>
    </location>
</feature>
<dbReference type="PANTHER" id="PTHR13659">
    <property type="entry name" value="AUTOSOMAL HIGHLY CONSERVED PROTEIN"/>
    <property type="match status" value="1"/>
</dbReference>
<evidence type="ECO:0000256" key="3">
    <source>
        <dbReference type="ARBA" id="ARBA00022989"/>
    </source>
</evidence>
<dbReference type="GO" id="GO:0016020">
    <property type="term" value="C:membrane"/>
    <property type="evidence" value="ECO:0007669"/>
    <property type="project" value="UniProtKB-SubCell"/>
</dbReference>
<reference evidence="7 8" key="1">
    <citation type="journal article" date="2017" name="Nat. Ecol. Evol.">
        <title>Scallop genome provides insights into evolution of bilaterian karyotype and development.</title>
        <authorList>
            <person name="Wang S."/>
            <person name="Zhang J."/>
            <person name="Jiao W."/>
            <person name="Li J."/>
            <person name="Xun X."/>
            <person name="Sun Y."/>
            <person name="Guo X."/>
            <person name="Huan P."/>
            <person name="Dong B."/>
            <person name="Zhang L."/>
            <person name="Hu X."/>
            <person name="Sun X."/>
            <person name="Wang J."/>
            <person name="Zhao C."/>
            <person name="Wang Y."/>
            <person name="Wang D."/>
            <person name="Huang X."/>
            <person name="Wang R."/>
            <person name="Lv J."/>
            <person name="Li Y."/>
            <person name="Zhang Z."/>
            <person name="Liu B."/>
            <person name="Lu W."/>
            <person name="Hui Y."/>
            <person name="Liang J."/>
            <person name="Zhou Z."/>
            <person name="Hou R."/>
            <person name="Li X."/>
            <person name="Liu Y."/>
            <person name="Li H."/>
            <person name="Ning X."/>
            <person name="Lin Y."/>
            <person name="Zhao L."/>
            <person name="Xing Q."/>
            <person name="Dou J."/>
            <person name="Li Y."/>
            <person name="Mao J."/>
            <person name="Guo H."/>
            <person name="Dou H."/>
            <person name="Li T."/>
            <person name="Mu C."/>
            <person name="Jiang W."/>
            <person name="Fu Q."/>
            <person name="Fu X."/>
            <person name="Miao Y."/>
            <person name="Liu J."/>
            <person name="Yu Q."/>
            <person name="Li R."/>
            <person name="Liao H."/>
            <person name="Li X."/>
            <person name="Kong Y."/>
            <person name="Jiang Z."/>
            <person name="Chourrout D."/>
            <person name="Li R."/>
            <person name="Bao Z."/>
        </authorList>
    </citation>
    <scope>NUCLEOTIDE SEQUENCE [LARGE SCALE GENOMIC DNA]</scope>
    <source>
        <strain evidence="7 8">PY_sf001</strain>
    </source>
</reference>
<feature type="domain" description="RDD" evidence="6">
    <location>
        <begin position="152"/>
        <end position="326"/>
    </location>
</feature>
<protein>
    <submittedName>
        <fullName evidence="7">Protein FAM8A1</fullName>
    </submittedName>
</protein>
<sequence>MASNENSFGNRKKHRFDLPPPLNTDATSFNQTTYGDQEDRYSSNVTDTTTPEYKNAREYARALQPWLYQYRLWNFLSSTPSMFPYQMMNCMHPMSPLTGSQPILRGVPTPLSTGIPQAQMPGGRSQTPPTFGGRARMTPNTNIVRGTEYIIPSLWKRVLAELVDFAVLFYMKIIVTVLILRQMGYLRDDNNILDVHLDLMPVLDFAKVDLDEALNFTSEIIALEIVNRVFITLFETLCIRQGYGSVGGATPGKRILGLKVVSCEEVIVPANFRNGRVIVIPAQNVGMVSALVRSTIKNFTMAFLFPACFTVFFFRHSRAAYDVIAKTIVVQAPAPHIHQHHQPPQ</sequence>
<feature type="region of interest" description="Disordered" evidence="5">
    <location>
        <begin position="1"/>
        <end position="49"/>
    </location>
</feature>
<name>A0A210Q8W9_MIZYE</name>
<proteinExistence type="predicted"/>
<dbReference type="PANTHER" id="PTHR13659:SF5">
    <property type="entry name" value="PROTEIN FAM8A1"/>
    <property type="match status" value="1"/>
</dbReference>
<evidence type="ECO:0000256" key="5">
    <source>
        <dbReference type="SAM" id="MobiDB-lite"/>
    </source>
</evidence>
<evidence type="ECO:0000256" key="4">
    <source>
        <dbReference type="ARBA" id="ARBA00023136"/>
    </source>
</evidence>
<evidence type="ECO:0000259" key="6">
    <source>
        <dbReference type="Pfam" id="PF06271"/>
    </source>
</evidence>
<dbReference type="AlphaFoldDB" id="A0A210Q8W9"/>
<evidence type="ECO:0000313" key="7">
    <source>
        <dbReference type="EMBL" id="OWF45174.1"/>
    </source>
</evidence>
<dbReference type="InterPro" id="IPR039871">
    <property type="entry name" value="FAM8A1"/>
</dbReference>
<keyword evidence="4" id="KW-0472">Membrane</keyword>
<comment type="subcellular location">
    <subcellularLocation>
        <location evidence="1">Membrane</location>
        <topology evidence="1">Multi-pass membrane protein</topology>
    </subcellularLocation>
</comment>
<feature type="compositionally biased region" description="Polar residues" evidence="5">
    <location>
        <begin position="24"/>
        <end position="35"/>
    </location>
</feature>